<organism evidence="1 2">
    <name type="scientific">Podarcis lilfordi</name>
    <name type="common">Lilford's wall lizard</name>
    <dbReference type="NCBI Taxonomy" id="74358"/>
    <lineage>
        <taxon>Eukaryota</taxon>
        <taxon>Metazoa</taxon>
        <taxon>Chordata</taxon>
        <taxon>Craniata</taxon>
        <taxon>Vertebrata</taxon>
        <taxon>Euteleostomi</taxon>
        <taxon>Lepidosauria</taxon>
        <taxon>Squamata</taxon>
        <taxon>Bifurcata</taxon>
        <taxon>Unidentata</taxon>
        <taxon>Episquamata</taxon>
        <taxon>Laterata</taxon>
        <taxon>Lacertibaenia</taxon>
        <taxon>Lacertidae</taxon>
        <taxon>Podarcis</taxon>
    </lineage>
</organism>
<protein>
    <submittedName>
        <fullName evidence="1">LIM zinc-binding domain-containing protein</fullName>
    </submittedName>
</protein>
<evidence type="ECO:0000313" key="1">
    <source>
        <dbReference type="EMBL" id="CAI5776213.1"/>
    </source>
</evidence>
<name>A0AA35P8M3_9SAUR</name>
<sequence>MPKCPKCQKEVYFAEKVAMRSMMGSLIATTLAMLPCLDQKGLAVEGLKATPSNEVQGWKDGIGCGFQQFHKS</sequence>
<evidence type="ECO:0000313" key="2">
    <source>
        <dbReference type="Proteomes" id="UP001178461"/>
    </source>
</evidence>
<proteinExistence type="predicted"/>
<dbReference type="AlphaFoldDB" id="A0AA35P8M3"/>
<dbReference type="EMBL" id="OX395131">
    <property type="protein sequence ID" value="CAI5776213.1"/>
    <property type="molecule type" value="Genomic_DNA"/>
</dbReference>
<accession>A0AA35P8M3</accession>
<dbReference type="Proteomes" id="UP001178461">
    <property type="component" value="Chromosome 6"/>
</dbReference>
<reference evidence="1" key="1">
    <citation type="submission" date="2022-12" db="EMBL/GenBank/DDBJ databases">
        <authorList>
            <person name="Alioto T."/>
            <person name="Alioto T."/>
            <person name="Gomez Garrido J."/>
        </authorList>
    </citation>
    <scope>NUCLEOTIDE SEQUENCE</scope>
</reference>
<gene>
    <name evidence="1" type="ORF">PODLI_1B037636</name>
</gene>
<keyword evidence="2" id="KW-1185">Reference proteome</keyword>